<sequence length="540" mass="56664">MPNGLPLLTAPPARPPHGARDAGAIIHAADRTWPAAATPGGPATGIVDGLAARLVRPGDGQRRRTVLTHRERTAAVFKAAGLALAGVVLGLPLAVPALVLHAGMRLAARLCRAVDGSGGAGGTGLAPAVEGALLRKRARGIDEAALGVLHAYAARIGTPLTPREITELVHAGQNLALALRQPALPGDDQGTARLEGHAVRCNAWLARALTWYMMAVAAAQDTAARASGPLDDAPPAVLSEMVTNGSLVMRDPEQRLYRFLQGAPQAHPRPSTHFASKSAATERFRWLGLFAGASPRQFGIEDMRKRFPGGGGALLFDTLREPGTGGTQLFVKFEKAGWPPLRLREPAGIGRRLAYGVEAAHRNVAHMLHFVTTRFGGKGGAHRVERLEHVAKGALKTAIHAPFVALIADAIRAGLIAPRYKAILAAVDDHGLPFVAAAVEALYDIARQAEAACVQCDAAGSVRHADARRMERAALDFGERFHQTMDQFGVTLPGVERRGAEVHLDLDAALTGIVPAGTPTAAAAKSAPGWHPVALRRASV</sequence>
<dbReference type="RefSeq" id="WP_224044041.1">
    <property type="nucleotide sequence ID" value="NZ_CAJZAH010000007.1"/>
</dbReference>
<name>A0ABN7Z7X8_9BURK</name>
<dbReference type="Proteomes" id="UP000721236">
    <property type="component" value="Unassembled WGS sequence"/>
</dbReference>
<evidence type="ECO:0000256" key="2">
    <source>
        <dbReference type="SAM" id="Phobius"/>
    </source>
</evidence>
<comment type="caution">
    <text evidence="3">The sequence shown here is derived from an EMBL/GenBank/DDBJ whole genome shotgun (WGS) entry which is preliminary data.</text>
</comment>
<accession>A0ABN7Z7X8</accession>
<keyword evidence="4" id="KW-1185">Reference proteome</keyword>
<reference evidence="3 4" key="1">
    <citation type="submission" date="2021-08" db="EMBL/GenBank/DDBJ databases">
        <authorList>
            <person name="Peeters C."/>
        </authorList>
    </citation>
    <scope>NUCLEOTIDE SEQUENCE [LARGE SCALE GENOMIC DNA]</scope>
    <source>
        <strain evidence="3 4">LMG 21510</strain>
    </source>
</reference>
<gene>
    <name evidence="3" type="ORF">LMG21510_04460</name>
</gene>
<feature type="region of interest" description="Disordered" evidence="1">
    <location>
        <begin position="1"/>
        <end position="20"/>
    </location>
</feature>
<proteinExistence type="predicted"/>
<evidence type="ECO:0000256" key="1">
    <source>
        <dbReference type="SAM" id="MobiDB-lite"/>
    </source>
</evidence>
<feature type="transmembrane region" description="Helical" evidence="2">
    <location>
        <begin position="79"/>
        <end position="104"/>
    </location>
</feature>
<evidence type="ECO:0000313" key="4">
    <source>
        <dbReference type="Proteomes" id="UP000721236"/>
    </source>
</evidence>
<keyword evidence="2" id="KW-1133">Transmembrane helix</keyword>
<keyword evidence="2" id="KW-0472">Membrane</keyword>
<feature type="compositionally biased region" description="Low complexity" evidence="1">
    <location>
        <begin position="1"/>
        <end position="11"/>
    </location>
</feature>
<protein>
    <submittedName>
        <fullName evidence="3">Uncharacterized protein</fullName>
    </submittedName>
</protein>
<organism evidence="3 4">
    <name type="scientific">Cupriavidus respiraculi</name>
    <dbReference type="NCBI Taxonomy" id="195930"/>
    <lineage>
        <taxon>Bacteria</taxon>
        <taxon>Pseudomonadati</taxon>
        <taxon>Pseudomonadota</taxon>
        <taxon>Betaproteobacteria</taxon>
        <taxon>Burkholderiales</taxon>
        <taxon>Burkholderiaceae</taxon>
        <taxon>Cupriavidus</taxon>
    </lineage>
</organism>
<keyword evidence="2" id="KW-0812">Transmembrane</keyword>
<dbReference type="EMBL" id="CAJZAH010000007">
    <property type="protein sequence ID" value="CAG9182057.1"/>
    <property type="molecule type" value="Genomic_DNA"/>
</dbReference>
<evidence type="ECO:0000313" key="3">
    <source>
        <dbReference type="EMBL" id="CAG9182057.1"/>
    </source>
</evidence>